<feature type="transmembrane region" description="Helical" evidence="1">
    <location>
        <begin position="20"/>
        <end position="43"/>
    </location>
</feature>
<keyword evidence="1" id="KW-0812">Transmembrane</keyword>
<evidence type="ECO:0008006" key="4">
    <source>
        <dbReference type="Google" id="ProtNLM"/>
    </source>
</evidence>
<feature type="transmembrane region" description="Helical" evidence="1">
    <location>
        <begin position="55"/>
        <end position="75"/>
    </location>
</feature>
<dbReference type="HOGENOM" id="CLU_2645873_0_0_2"/>
<gene>
    <name evidence="2" type="ordered locus">Mtc_2218</name>
</gene>
<keyword evidence="1" id="KW-0472">Membrane</keyword>
<keyword evidence="1" id="KW-1133">Transmembrane helix</keyword>
<accession>H8I9Z3</accession>
<dbReference type="KEGG" id="mez:Mtc_2218"/>
<sequence length="76" mass="8352">MYDITTLRDIAITNIVFQPLFAWLGLLTLLSLIMTALYGYLLAKGKARSIQTHKRLAALTLAIGIIHAILALSTLI</sequence>
<dbReference type="Proteomes" id="UP000005233">
    <property type="component" value="Chromosome"/>
</dbReference>
<protein>
    <recommendedName>
        <fullName evidence="4">DUF420 domain-containing protein</fullName>
    </recommendedName>
</protein>
<proteinExistence type="predicted"/>
<organism evidence="2 3">
    <name type="scientific">Methanocella conradii (strain DSM 24694 / JCM 17849 / CGMCC 1.5162 / HZ254)</name>
    <dbReference type="NCBI Taxonomy" id="1041930"/>
    <lineage>
        <taxon>Archaea</taxon>
        <taxon>Methanobacteriati</taxon>
        <taxon>Methanobacteriota</taxon>
        <taxon>Stenosarchaea group</taxon>
        <taxon>Methanomicrobia</taxon>
        <taxon>Methanocellales</taxon>
        <taxon>Methanocellaceae</taxon>
        <taxon>Methanocella</taxon>
    </lineage>
</organism>
<dbReference type="AlphaFoldDB" id="H8I9Z3"/>
<name>H8I9Z3_METCZ</name>
<dbReference type="STRING" id="1041930.Mtc_2218"/>
<dbReference type="EMBL" id="CP003243">
    <property type="protein sequence ID" value="AFD00953.1"/>
    <property type="molecule type" value="Genomic_DNA"/>
</dbReference>
<evidence type="ECO:0000313" key="2">
    <source>
        <dbReference type="EMBL" id="AFD00953.1"/>
    </source>
</evidence>
<dbReference type="eggNOG" id="arCOG12591">
    <property type="taxonomic scope" value="Archaea"/>
</dbReference>
<evidence type="ECO:0000313" key="3">
    <source>
        <dbReference type="Proteomes" id="UP000005233"/>
    </source>
</evidence>
<reference evidence="2 3" key="1">
    <citation type="journal article" date="2012" name="J. Bacteriol.">
        <title>Complete genome sequence of a thermophilic methanogen, Methanocella conradii HZ254, isolated from Chinese rice field soil.</title>
        <authorList>
            <person name="Lu Z."/>
            <person name="Lu Y."/>
        </authorList>
    </citation>
    <scope>NUCLEOTIDE SEQUENCE [LARGE SCALE GENOMIC DNA]</scope>
    <source>
        <strain evidence="3">DSM 24694 / JCM 17849 / CGMCC 1.5162 / HZ254</strain>
    </source>
</reference>
<keyword evidence="3" id="KW-1185">Reference proteome</keyword>
<evidence type="ECO:0000256" key="1">
    <source>
        <dbReference type="SAM" id="Phobius"/>
    </source>
</evidence>